<dbReference type="Proteomes" id="UP000799640">
    <property type="component" value="Unassembled WGS sequence"/>
</dbReference>
<gene>
    <name evidence="1" type="ORF">EJ06DRAFT_282273</name>
</gene>
<proteinExistence type="predicted"/>
<organism evidence="1 2">
    <name type="scientific">Trichodelitschia bisporula</name>
    <dbReference type="NCBI Taxonomy" id="703511"/>
    <lineage>
        <taxon>Eukaryota</taxon>
        <taxon>Fungi</taxon>
        <taxon>Dikarya</taxon>
        <taxon>Ascomycota</taxon>
        <taxon>Pezizomycotina</taxon>
        <taxon>Dothideomycetes</taxon>
        <taxon>Dothideomycetes incertae sedis</taxon>
        <taxon>Phaeotrichales</taxon>
        <taxon>Phaeotrichaceae</taxon>
        <taxon>Trichodelitschia</taxon>
    </lineage>
</organism>
<reference evidence="1" key="1">
    <citation type="journal article" date="2020" name="Stud. Mycol.">
        <title>101 Dothideomycetes genomes: a test case for predicting lifestyles and emergence of pathogens.</title>
        <authorList>
            <person name="Haridas S."/>
            <person name="Albert R."/>
            <person name="Binder M."/>
            <person name="Bloem J."/>
            <person name="Labutti K."/>
            <person name="Salamov A."/>
            <person name="Andreopoulos B."/>
            <person name="Baker S."/>
            <person name="Barry K."/>
            <person name="Bills G."/>
            <person name="Bluhm B."/>
            <person name="Cannon C."/>
            <person name="Castanera R."/>
            <person name="Culley D."/>
            <person name="Daum C."/>
            <person name="Ezra D."/>
            <person name="Gonzalez J."/>
            <person name="Henrissat B."/>
            <person name="Kuo A."/>
            <person name="Liang C."/>
            <person name="Lipzen A."/>
            <person name="Lutzoni F."/>
            <person name="Magnuson J."/>
            <person name="Mondo S."/>
            <person name="Nolan M."/>
            <person name="Ohm R."/>
            <person name="Pangilinan J."/>
            <person name="Park H.-J."/>
            <person name="Ramirez L."/>
            <person name="Alfaro M."/>
            <person name="Sun H."/>
            <person name="Tritt A."/>
            <person name="Yoshinaga Y."/>
            <person name="Zwiers L.-H."/>
            <person name="Turgeon B."/>
            <person name="Goodwin S."/>
            <person name="Spatafora J."/>
            <person name="Crous P."/>
            <person name="Grigoriev I."/>
        </authorList>
    </citation>
    <scope>NUCLEOTIDE SEQUENCE</scope>
    <source>
        <strain evidence="1">CBS 262.69</strain>
    </source>
</reference>
<dbReference type="AlphaFoldDB" id="A0A6G1I5H8"/>
<dbReference type="EMBL" id="ML996689">
    <property type="protein sequence ID" value="KAF2403540.1"/>
    <property type="molecule type" value="Genomic_DNA"/>
</dbReference>
<sequence length="151" mass="16582">MTAWLPADLGCIFRDPASRGRWSDPHSSLEFPPAAARTHIRDLHHSWVTYGSQIFPSSSMPCLLRLLWLDGPPRKFAARCCTLHIAPSPTVHYGNFRAIQEHVTKPLFGSEQVPVLPIELQAAGAGSHQLLKCPASCEPTTFPEPGLHVLG</sequence>
<accession>A0A6G1I5H8</accession>
<evidence type="ECO:0000313" key="1">
    <source>
        <dbReference type="EMBL" id="KAF2403540.1"/>
    </source>
</evidence>
<protein>
    <submittedName>
        <fullName evidence="1">Uncharacterized protein</fullName>
    </submittedName>
</protein>
<keyword evidence="2" id="KW-1185">Reference proteome</keyword>
<name>A0A6G1I5H8_9PEZI</name>
<evidence type="ECO:0000313" key="2">
    <source>
        <dbReference type="Proteomes" id="UP000799640"/>
    </source>
</evidence>